<name>A0ABD1D9Q0_CULPP</name>
<dbReference type="EMBL" id="JBEHCU010007238">
    <property type="protein sequence ID" value="KAL1395234.1"/>
    <property type="molecule type" value="Genomic_DNA"/>
</dbReference>
<proteinExistence type="predicted"/>
<feature type="non-terminal residue" evidence="9">
    <location>
        <position position="361"/>
    </location>
</feature>
<organism evidence="9 10">
    <name type="scientific">Culex pipiens pipiens</name>
    <name type="common">Northern house mosquito</name>
    <dbReference type="NCBI Taxonomy" id="38569"/>
    <lineage>
        <taxon>Eukaryota</taxon>
        <taxon>Metazoa</taxon>
        <taxon>Ecdysozoa</taxon>
        <taxon>Arthropoda</taxon>
        <taxon>Hexapoda</taxon>
        <taxon>Insecta</taxon>
        <taxon>Pterygota</taxon>
        <taxon>Neoptera</taxon>
        <taxon>Endopterygota</taxon>
        <taxon>Diptera</taxon>
        <taxon>Nematocera</taxon>
        <taxon>Culicoidea</taxon>
        <taxon>Culicidae</taxon>
        <taxon>Culicinae</taxon>
        <taxon>Culicini</taxon>
        <taxon>Culex</taxon>
        <taxon>Culex</taxon>
    </lineage>
</organism>
<reference evidence="9 10" key="1">
    <citation type="submission" date="2024-05" db="EMBL/GenBank/DDBJ databases">
        <title>Culex pipiens pipiens assembly and annotation.</title>
        <authorList>
            <person name="Alout H."/>
            <person name="Durand T."/>
        </authorList>
    </citation>
    <scope>NUCLEOTIDE SEQUENCE [LARGE SCALE GENOMIC DNA]</scope>
    <source>
        <strain evidence="9">HA-2024</strain>
        <tissue evidence="9">Whole body</tissue>
    </source>
</reference>
<keyword evidence="2" id="KW-1003">Cell membrane</keyword>
<feature type="signal peptide" evidence="8">
    <location>
        <begin position="1"/>
        <end position="24"/>
    </location>
</feature>
<evidence type="ECO:0000256" key="1">
    <source>
        <dbReference type="ARBA" id="ARBA00004651"/>
    </source>
</evidence>
<evidence type="ECO:0000256" key="4">
    <source>
        <dbReference type="ARBA" id="ARBA00022989"/>
    </source>
</evidence>
<dbReference type="AlphaFoldDB" id="A0ABD1D9Q0"/>
<evidence type="ECO:0000313" key="9">
    <source>
        <dbReference type="EMBL" id="KAL1395234.1"/>
    </source>
</evidence>
<keyword evidence="8" id="KW-0732">Signal</keyword>
<sequence>MSPTGLKLAVLLAVAIATIVNSGGQQDTLVDYLVSVVQSLAGRTIGVHHCVFYGTQVEHPFGNTLGRVLADSRLDFVTGSIVTNDYQAQKYDSIAYSMVMFVEGDQIARDVWNFVRIFAESTVRSFDIMITNFMSGDVFAVPRSALNVVQLFTMPFSWQVWATLLMILATAEIIHLTIPYRIRNDPILLVLCGYESFNLHQAKLLEKMLMMPLIVLMFFATCAYESKLLSLMTSKPASKDIRSIPELIESGIKIKVDLFCEQALVNNPTIRDSLVNSTVDYFNLDMVHAYLLKTTVAKFLSSLYYDPGQRIHRYGLLDEPYTVQPISFVLRYRSPLREVLHYTLTVLVESGIHNFVQKYNI</sequence>
<evidence type="ECO:0000256" key="8">
    <source>
        <dbReference type="SAM" id="SignalP"/>
    </source>
</evidence>
<dbReference type="Proteomes" id="UP001562425">
    <property type="component" value="Unassembled WGS sequence"/>
</dbReference>
<comment type="subcellular location">
    <subcellularLocation>
        <location evidence="1">Cell membrane</location>
        <topology evidence="1">Multi-pass membrane protein</topology>
    </subcellularLocation>
</comment>
<protein>
    <recommendedName>
        <fullName evidence="11">Ionotropic receptor</fullName>
    </recommendedName>
</protein>
<dbReference type="PANTHER" id="PTHR42643:SF39">
    <property type="entry name" value="IONOTROPIC RECEPTOR 56A-RELATED"/>
    <property type="match status" value="1"/>
</dbReference>
<keyword evidence="10" id="KW-1185">Reference proteome</keyword>
<evidence type="ECO:0008006" key="11">
    <source>
        <dbReference type="Google" id="ProtNLM"/>
    </source>
</evidence>
<keyword evidence="6" id="KW-0675">Receptor</keyword>
<comment type="caution">
    <text evidence="9">The sequence shown here is derived from an EMBL/GenBank/DDBJ whole genome shotgun (WGS) entry which is preliminary data.</text>
</comment>
<gene>
    <name evidence="9" type="ORF">pipiens_011407</name>
</gene>
<keyword evidence="3" id="KW-0812">Transmembrane</keyword>
<keyword evidence="7" id="KW-0325">Glycoprotein</keyword>
<keyword evidence="4" id="KW-1133">Transmembrane helix</keyword>
<evidence type="ECO:0000256" key="3">
    <source>
        <dbReference type="ARBA" id="ARBA00022692"/>
    </source>
</evidence>
<dbReference type="GO" id="GO:0005886">
    <property type="term" value="C:plasma membrane"/>
    <property type="evidence" value="ECO:0007669"/>
    <property type="project" value="UniProtKB-SubCell"/>
</dbReference>
<evidence type="ECO:0000256" key="6">
    <source>
        <dbReference type="ARBA" id="ARBA00023170"/>
    </source>
</evidence>
<dbReference type="PANTHER" id="PTHR42643">
    <property type="entry name" value="IONOTROPIC RECEPTOR 20A-RELATED"/>
    <property type="match status" value="1"/>
</dbReference>
<evidence type="ECO:0000256" key="7">
    <source>
        <dbReference type="ARBA" id="ARBA00023180"/>
    </source>
</evidence>
<evidence type="ECO:0000313" key="10">
    <source>
        <dbReference type="Proteomes" id="UP001562425"/>
    </source>
</evidence>
<dbReference type="SUPFAM" id="SSF53850">
    <property type="entry name" value="Periplasmic binding protein-like II"/>
    <property type="match status" value="1"/>
</dbReference>
<feature type="chain" id="PRO_5044813796" description="Ionotropic receptor" evidence="8">
    <location>
        <begin position="25"/>
        <end position="361"/>
    </location>
</feature>
<evidence type="ECO:0000256" key="2">
    <source>
        <dbReference type="ARBA" id="ARBA00022475"/>
    </source>
</evidence>
<accession>A0ABD1D9Q0</accession>
<keyword evidence="5" id="KW-0472">Membrane</keyword>
<dbReference type="InterPro" id="IPR052192">
    <property type="entry name" value="Insect_Ionotropic_Sensory_Rcpt"/>
</dbReference>
<evidence type="ECO:0000256" key="5">
    <source>
        <dbReference type="ARBA" id="ARBA00023136"/>
    </source>
</evidence>